<dbReference type="Proteomes" id="UP001418222">
    <property type="component" value="Unassembled WGS sequence"/>
</dbReference>
<gene>
    <name evidence="1" type="ORF">KSP39_PZI015673</name>
</gene>
<dbReference type="EMBL" id="JBBWWQ010000013">
    <property type="protein sequence ID" value="KAK8933304.1"/>
    <property type="molecule type" value="Genomic_DNA"/>
</dbReference>
<evidence type="ECO:0000313" key="2">
    <source>
        <dbReference type="Proteomes" id="UP001418222"/>
    </source>
</evidence>
<dbReference type="AlphaFoldDB" id="A0AAP0G1D9"/>
<name>A0AAP0G1D9_9ASPA</name>
<protein>
    <submittedName>
        <fullName evidence="1">Uncharacterized protein</fullName>
    </submittedName>
</protein>
<proteinExistence type="predicted"/>
<reference evidence="1 2" key="1">
    <citation type="journal article" date="2022" name="Nat. Plants">
        <title>Genomes of leafy and leafless Platanthera orchids illuminate the evolution of mycoheterotrophy.</title>
        <authorList>
            <person name="Li M.H."/>
            <person name="Liu K.W."/>
            <person name="Li Z."/>
            <person name="Lu H.C."/>
            <person name="Ye Q.L."/>
            <person name="Zhang D."/>
            <person name="Wang J.Y."/>
            <person name="Li Y.F."/>
            <person name="Zhong Z.M."/>
            <person name="Liu X."/>
            <person name="Yu X."/>
            <person name="Liu D.K."/>
            <person name="Tu X.D."/>
            <person name="Liu B."/>
            <person name="Hao Y."/>
            <person name="Liao X.Y."/>
            <person name="Jiang Y.T."/>
            <person name="Sun W.H."/>
            <person name="Chen J."/>
            <person name="Chen Y.Q."/>
            <person name="Ai Y."/>
            <person name="Zhai J.W."/>
            <person name="Wu S.S."/>
            <person name="Zhou Z."/>
            <person name="Hsiao Y.Y."/>
            <person name="Wu W.L."/>
            <person name="Chen Y.Y."/>
            <person name="Lin Y.F."/>
            <person name="Hsu J.L."/>
            <person name="Li C.Y."/>
            <person name="Wang Z.W."/>
            <person name="Zhao X."/>
            <person name="Zhong W.Y."/>
            <person name="Ma X.K."/>
            <person name="Ma L."/>
            <person name="Huang J."/>
            <person name="Chen G.Z."/>
            <person name="Huang M.Z."/>
            <person name="Huang L."/>
            <person name="Peng D.H."/>
            <person name="Luo Y.B."/>
            <person name="Zou S.Q."/>
            <person name="Chen S.P."/>
            <person name="Lan S."/>
            <person name="Tsai W.C."/>
            <person name="Van de Peer Y."/>
            <person name="Liu Z.J."/>
        </authorList>
    </citation>
    <scope>NUCLEOTIDE SEQUENCE [LARGE SCALE GENOMIC DNA]</scope>
    <source>
        <strain evidence="1">Lor287</strain>
    </source>
</reference>
<comment type="caution">
    <text evidence="1">The sequence shown here is derived from an EMBL/GenBank/DDBJ whole genome shotgun (WGS) entry which is preliminary data.</text>
</comment>
<organism evidence="1 2">
    <name type="scientific">Platanthera zijinensis</name>
    <dbReference type="NCBI Taxonomy" id="2320716"/>
    <lineage>
        <taxon>Eukaryota</taxon>
        <taxon>Viridiplantae</taxon>
        <taxon>Streptophyta</taxon>
        <taxon>Embryophyta</taxon>
        <taxon>Tracheophyta</taxon>
        <taxon>Spermatophyta</taxon>
        <taxon>Magnoliopsida</taxon>
        <taxon>Liliopsida</taxon>
        <taxon>Asparagales</taxon>
        <taxon>Orchidaceae</taxon>
        <taxon>Orchidoideae</taxon>
        <taxon>Orchideae</taxon>
        <taxon>Orchidinae</taxon>
        <taxon>Platanthera</taxon>
    </lineage>
</organism>
<evidence type="ECO:0000313" key="1">
    <source>
        <dbReference type="EMBL" id="KAK8933304.1"/>
    </source>
</evidence>
<sequence>MMEDSLSHVGYIGSTYTCTDMPNGRHRVYERIDRMLVNRHGNALNPRQRPLTLLSSTCDVEDDFDFKTHPKRMRIFDIDIKLIVIHCFFIKNFIGNRNQEKMIKEGDKHNILSHFGQK</sequence>
<keyword evidence="2" id="KW-1185">Reference proteome</keyword>
<accession>A0AAP0G1D9</accession>